<keyword evidence="4" id="KW-0813">Transport</keyword>
<dbReference type="CDD" id="cd08544">
    <property type="entry name" value="Reeler"/>
    <property type="match status" value="1"/>
</dbReference>
<dbReference type="SMART" id="SM00664">
    <property type="entry name" value="DoH"/>
    <property type="match status" value="1"/>
</dbReference>
<evidence type="ECO:0000256" key="4">
    <source>
        <dbReference type="ARBA" id="ARBA00022448"/>
    </source>
</evidence>
<evidence type="ECO:0000256" key="1">
    <source>
        <dbReference type="ARBA" id="ARBA00001970"/>
    </source>
</evidence>
<dbReference type="PANTHER" id="PTHR45828">
    <property type="entry name" value="CYTOCHROME B561/FERRIC REDUCTASE TRANSMEMBRANE"/>
    <property type="match status" value="1"/>
</dbReference>
<keyword evidence="15" id="KW-1185">Reference proteome</keyword>
<evidence type="ECO:0000256" key="10">
    <source>
        <dbReference type="ARBA" id="ARBA00023180"/>
    </source>
</evidence>
<name>A0A9J7NCS1_BRAFL</name>
<comment type="similarity">
    <text evidence="3">Belongs to the FRRS1 family.</text>
</comment>
<evidence type="ECO:0000259" key="13">
    <source>
        <dbReference type="PROSITE" id="PS50939"/>
    </source>
</evidence>
<dbReference type="SMART" id="SM00665">
    <property type="entry name" value="B561"/>
    <property type="match status" value="1"/>
</dbReference>
<keyword evidence="5 11" id="KW-0812">Transmembrane</keyword>
<evidence type="ECO:0000259" key="12">
    <source>
        <dbReference type="PROSITE" id="PS50836"/>
    </source>
</evidence>
<dbReference type="InterPro" id="IPR051237">
    <property type="entry name" value="Ferric-chelate_Red/DefProt"/>
</dbReference>
<evidence type="ECO:0000313" key="16">
    <source>
        <dbReference type="RefSeq" id="XP_035698480.1"/>
    </source>
</evidence>
<dbReference type="PROSITE" id="PS51019">
    <property type="entry name" value="REELIN"/>
    <property type="match status" value="1"/>
</dbReference>
<dbReference type="AlphaFoldDB" id="A0A9J7NCS1"/>
<feature type="domain" description="DOMON" evidence="12">
    <location>
        <begin position="246"/>
        <end position="374"/>
    </location>
</feature>
<dbReference type="GO" id="GO:0016020">
    <property type="term" value="C:membrane"/>
    <property type="evidence" value="ECO:0000318"/>
    <property type="project" value="GO_Central"/>
</dbReference>
<dbReference type="Pfam" id="PF03351">
    <property type="entry name" value="DOMON"/>
    <property type="match status" value="1"/>
</dbReference>
<evidence type="ECO:0000256" key="3">
    <source>
        <dbReference type="ARBA" id="ARBA00009195"/>
    </source>
</evidence>
<evidence type="ECO:0000256" key="8">
    <source>
        <dbReference type="ARBA" id="ARBA00023004"/>
    </source>
</evidence>
<reference evidence="16" key="2">
    <citation type="submission" date="2025-08" db="UniProtKB">
        <authorList>
            <consortium name="RefSeq"/>
        </authorList>
    </citation>
    <scope>IDENTIFICATION</scope>
    <source>
        <strain evidence="16">S238N-H82</strain>
        <tissue evidence="16">Testes</tissue>
    </source>
</reference>
<dbReference type="CDD" id="cd09628">
    <property type="entry name" value="DOMON_SDR_2_like"/>
    <property type="match status" value="1"/>
</dbReference>
<evidence type="ECO:0000259" key="14">
    <source>
        <dbReference type="PROSITE" id="PS51019"/>
    </source>
</evidence>
<proteinExistence type="inferred from homology"/>
<evidence type="ECO:0000256" key="6">
    <source>
        <dbReference type="ARBA" id="ARBA00022982"/>
    </source>
</evidence>
<evidence type="ECO:0000256" key="7">
    <source>
        <dbReference type="ARBA" id="ARBA00022989"/>
    </source>
</evidence>
<dbReference type="OrthoDB" id="2419613at2759"/>
<evidence type="ECO:0000256" key="9">
    <source>
        <dbReference type="ARBA" id="ARBA00023136"/>
    </source>
</evidence>
<gene>
    <name evidence="16" type="primary">LOC118431394</name>
</gene>
<keyword evidence="9 11" id="KW-0472">Membrane</keyword>
<dbReference type="PANTHER" id="PTHR45828:SF45">
    <property type="entry name" value="REELIN DOMAIN-CONTAINING PROTEIN"/>
    <property type="match status" value="1"/>
</dbReference>
<organism evidence="15 16">
    <name type="scientific">Branchiostoma floridae</name>
    <name type="common">Florida lancelet</name>
    <name type="synonym">Amphioxus</name>
    <dbReference type="NCBI Taxonomy" id="7739"/>
    <lineage>
        <taxon>Eukaryota</taxon>
        <taxon>Metazoa</taxon>
        <taxon>Chordata</taxon>
        <taxon>Cephalochordata</taxon>
        <taxon>Leptocardii</taxon>
        <taxon>Amphioxiformes</taxon>
        <taxon>Branchiostomatidae</taxon>
        <taxon>Branchiostoma</taxon>
    </lineage>
</organism>
<dbReference type="PROSITE" id="PS50836">
    <property type="entry name" value="DOMON"/>
    <property type="match status" value="1"/>
</dbReference>
<dbReference type="Gene3D" id="2.60.40.4060">
    <property type="entry name" value="Reeler domain"/>
    <property type="match status" value="1"/>
</dbReference>
<comment type="subcellular location">
    <subcellularLocation>
        <location evidence="2">Membrane</location>
        <topology evidence="2">Multi-pass membrane protein</topology>
    </subcellularLocation>
</comment>
<reference evidence="15" key="1">
    <citation type="journal article" date="2020" name="Nat. Ecol. Evol.">
        <title>Deeply conserved synteny resolves early events in vertebrate evolution.</title>
        <authorList>
            <person name="Simakov O."/>
            <person name="Marletaz F."/>
            <person name="Yue J.X."/>
            <person name="O'Connell B."/>
            <person name="Jenkins J."/>
            <person name="Brandt A."/>
            <person name="Calef R."/>
            <person name="Tung C.H."/>
            <person name="Huang T.K."/>
            <person name="Schmutz J."/>
            <person name="Satoh N."/>
            <person name="Yu J.K."/>
            <person name="Putnam N.H."/>
            <person name="Green R.E."/>
            <person name="Rokhsar D.S."/>
        </authorList>
    </citation>
    <scope>NUCLEOTIDE SEQUENCE [LARGE SCALE GENOMIC DNA]</scope>
    <source>
        <strain evidence="15">S238N-H82</strain>
    </source>
</reference>
<dbReference type="CDD" id="cd08760">
    <property type="entry name" value="Cyt_b561_FRRS1_like"/>
    <property type="match status" value="1"/>
</dbReference>
<dbReference type="RefSeq" id="XP_035698480.1">
    <property type="nucleotide sequence ID" value="XM_035842587.1"/>
</dbReference>
<keyword evidence="10" id="KW-0325">Glycoprotein</keyword>
<dbReference type="InterPro" id="IPR002861">
    <property type="entry name" value="Reeler_dom"/>
</dbReference>
<comment type="cofactor">
    <cofactor evidence="1">
        <name>heme b</name>
        <dbReference type="ChEBI" id="CHEBI:60344"/>
    </cofactor>
</comment>
<feature type="transmembrane region" description="Helical" evidence="11">
    <location>
        <begin position="554"/>
        <end position="573"/>
    </location>
</feature>
<dbReference type="OMA" id="FPMADMT"/>
<feature type="transmembrane region" description="Helical" evidence="11">
    <location>
        <begin position="483"/>
        <end position="502"/>
    </location>
</feature>
<dbReference type="InterPro" id="IPR042307">
    <property type="entry name" value="Reeler_sf"/>
</dbReference>
<evidence type="ECO:0000256" key="2">
    <source>
        <dbReference type="ARBA" id="ARBA00004141"/>
    </source>
</evidence>
<dbReference type="PROSITE" id="PS50939">
    <property type="entry name" value="CYTOCHROME_B561"/>
    <property type="match status" value="1"/>
</dbReference>
<dbReference type="KEGG" id="bfo:118431394"/>
<feature type="domain" description="Reelin" evidence="14">
    <location>
        <begin position="43"/>
        <end position="218"/>
    </location>
</feature>
<feature type="transmembrane region" description="Helical" evidence="11">
    <location>
        <begin position="620"/>
        <end position="640"/>
    </location>
</feature>
<feature type="transmembrane region" description="Helical" evidence="11">
    <location>
        <begin position="523"/>
        <end position="542"/>
    </location>
</feature>
<dbReference type="Gene3D" id="1.20.120.1770">
    <property type="match status" value="1"/>
</dbReference>
<sequence length="641" mass="69248">MSWLKEKWRGFFFSPFHYVCSHKLPLKYSVHHTRSSAVRMLGVIVSLLALTAGVWAYPSGAPATACLDMTPQHGPSEQTSTPSYELVVSNDTYAGGDEIEVTLRRTGNSAQFRGFFIQARTPGSTDAQGQFTTVDSGTTQTVNCGSVANSQNGVTHTGRSDKTTVTVTWTAPANRVGHIQFRATVVETEAVFWVSEVKSAYVQDPTAGPLPTQATSSGQDIGVTSSGCGSTKGCYQAPTNCAPPACDYFSSWQTSGNSVLFEVSGTSNGFVAVGISDDNMMGSDDIYECVYDSDTGSTTVFSTWSPGKTRPERDSTQGGISAISGSYVNGVVSCKFTRAINDAAAGRRKRQSEKVNNGRFYNLRDNYYVLMSKGSTSGNTISYHATNRVVSSSKVDFQSNTQVTGAGSPDIVKAHGSLMMIAWICTASVGVLMARFFKHLWPEDTLCKEKVWFAIHRAMMITTVVLTIIAFILIMTYNNWLWAFHAGAHAIVGIIVVILALINPLMALARPHPDQPKRFIFNWAHWGVGTVARILGVVAIFLGMDLAALDLPPAATFIMVGWVIWHALAEIVLEIHNCSTSSKAGRAEEMEMDNAAGDTKSKPLRGGNYSGGHNIRKGILGLYVFGMLGFLIALLVYVGLN</sequence>
<protein>
    <submittedName>
        <fullName evidence="16">Ferric-chelate reductase 1 isoform X1</fullName>
    </submittedName>
</protein>
<dbReference type="FunFam" id="2.60.40.4060:FF:000003">
    <property type="entry name" value="Ferric chelate reductase 1"/>
    <property type="match status" value="1"/>
</dbReference>
<evidence type="ECO:0000256" key="5">
    <source>
        <dbReference type="ARBA" id="ARBA00022692"/>
    </source>
</evidence>
<keyword evidence="7 11" id="KW-1133">Transmembrane helix</keyword>
<evidence type="ECO:0000313" key="15">
    <source>
        <dbReference type="Proteomes" id="UP000001554"/>
    </source>
</evidence>
<feature type="domain" description="Cytochrome b561" evidence="13">
    <location>
        <begin position="378"/>
        <end position="582"/>
    </location>
</feature>
<dbReference type="Proteomes" id="UP000001554">
    <property type="component" value="Chromosome 15"/>
</dbReference>
<feature type="transmembrane region" description="Helical" evidence="11">
    <location>
        <begin position="37"/>
        <end position="57"/>
    </location>
</feature>
<feature type="transmembrane region" description="Helical" evidence="11">
    <location>
        <begin position="458"/>
        <end position="477"/>
    </location>
</feature>
<dbReference type="InterPro" id="IPR006593">
    <property type="entry name" value="Cyt_b561/ferric_Rdtase_TM"/>
</dbReference>
<dbReference type="GeneID" id="118431394"/>
<dbReference type="InterPro" id="IPR005018">
    <property type="entry name" value="DOMON_domain"/>
</dbReference>
<evidence type="ECO:0000256" key="11">
    <source>
        <dbReference type="SAM" id="Phobius"/>
    </source>
</evidence>
<dbReference type="Pfam" id="PF03188">
    <property type="entry name" value="Cytochrom_B561"/>
    <property type="match status" value="1"/>
</dbReference>
<keyword evidence="6" id="KW-0249">Electron transport</keyword>
<keyword evidence="8" id="KW-0408">Iron</keyword>
<dbReference type="Pfam" id="PF02014">
    <property type="entry name" value="Reeler"/>
    <property type="match status" value="1"/>
</dbReference>
<accession>A0A9J7NCS1</accession>
<feature type="transmembrane region" description="Helical" evidence="11">
    <location>
        <begin position="418"/>
        <end position="437"/>
    </location>
</feature>